<comment type="similarity">
    <text evidence="1 4">Belongs to the fatty acyl-CoA reductase family.</text>
</comment>
<dbReference type="InterPro" id="IPR036291">
    <property type="entry name" value="NAD(P)-bd_dom_sf"/>
</dbReference>
<dbReference type="SUPFAM" id="SSF51735">
    <property type="entry name" value="NAD(P)-binding Rossmann-fold domains"/>
    <property type="match status" value="1"/>
</dbReference>
<dbReference type="EC" id="1.2.1.84" evidence="4"/>
<dbReference type="Gene3D" id="3.40.50.720">
    <property type="entry name" value="NAD(P)-binding Rossmann-like Domain"/>
    <property type="match status" value="1"/>
</dbReference>
<dbReference type="GO" id="GO:0005777">
    <property type="term" value="C:peroxisome"/>
    <property type="evidence" value="ECO:0007669"/>
    <property type="project" value="TreeGrafter"/>
</dbReference>
<name>A0A8S1BA13_ARCPL</name>
<feature type="domain" description="Fatty acyl-CoA reductase C-terminal" evidence="5">
    <location>
        <begin position="388"/>
        <end position="484"/>
    </location>
</feature>
<keyword evidence="4" id="KW-0560">Oxidoreductase</keyword>
<evidence type="ECO:0000313" key="7">
    <source>
        <dbReference type="EMBL" id="CAB3255044.1"/>
    </source>
</evidence>
<comment type="catalytic activity">
    <reaction evidence="4">
        <text>a long-chain fatty acyl-CoA + 2 NADPH + 2 H(+) = a long-chain primary fatty alcohol + 2 NADP(+) + CoA</text>
        <dbReference type="Rhea" id="RHEA:52716"/>
        <dbReference type="ChEBI" id="CHEBI:15378"/>
        <dbReference type="ChEBI" id="CHEBI:57287"/>
        <dbReference type="ChEBI" id="CHEBI:57783"/>
        <dbReference type="ChEBI" id="CHEBI:58349"/>
        <dbReference type="ChEBI" id="CHEBI:77396"/>
        <dbReference type="ChEBI" id="CHEBI:83139"/>
        <dbReference type="EC" id="1.2.1.84"/>
    </reaction>
</comment>
<evidence type="ECO:0000313" key="8">
    <source>
        <dbReference type="Proteomes" id="UP000494106"/>
    </source>
</evidence>
<dbReference type="OrthoDB" id="429813at2759"/>
<dbReference type="GO" id="GO:0080019">
    <property type="term" value="F:alcohol-forming very long-chain fatty acyl-CoA reductase activity"/>
    <property type="evidence" value="ECO:0007669"/>
    <property type="project" value="InterPro"/>
</dbReference>
<reference evidence="7 8" key="1">
    <citation type="submission" date="2020-04" db="EMBL/GenBank/DDBJ databases">
        <authorList>
            <person name="Wallbank WR R."/>
            <person name="Pardo Diaz C."/>
            <person name="Kozak K."/>
            <person name="Martin S."/>
            <person name="Jiggins C."/>
            <person name="Moest M."/>
            <person name="Warren A I."/>
            <person name="Byers J.R.P. K."/>
            <person name="Montejo-Kovacevich G."/>
            <person name="Yen C E."/>
        </authorList>
    </citation>
    <scope>NUCLEOTIDE SEQUENCE [LARGE SCALE GENOMIC DNA]</scope>
</reference>
<evidence type="ECO:0000256" key="4">
    <source>
        <dbReference type="RuleBase" id="RU363097"/>
    </source>
</evidence>
<comment type="caution">
    <text evidence="7">The sequence shown here is derived from an EMBL/GenBank/DDBJ whole genome shotgun (WGS) entry which is preliminary data.</text>
</comment>
<evidence type="ECO:0000259" key="5">
    <source>
        <dbReference type="Pfam" id="PF03015"/>
    </source>
</evidence>
<accession>A0A8S1BA13</accession>
<keyword evidence="8" id="KW-1185">Reference proteome</keyword>
<proteinExistence type="inferred from homology"/>
<dbReference type="InterPro" id="IPR013120">
    <property type="entry name" value="FAR_NAD-bd"/>
</dbReference>
<sequence length="522" mass="58624">MEPGVEIELKALSRQKPMNDIIDRGDSIVQQFYSGVTVFVTGGSGFVGKQLIEKLFRSCAIRKMYLLMRPKKKTAIHERLHQILKDPVFNLVYEKNPHFADKIEPVEGDVAKIRLGINDKQWGQLTEEVNVIFHVAATTKFNAPLRDATFTNVVGTREALALARECSKLKSFVHVSTAFSHATKDRAGKEFLEQFYPSPMAPNTLIQLAKNVDEERLNGITEGLLNGWANTYTFTKAVAEELIRIDAGDLPICIVRPPVVAPAYCEPAPGWLDVSAVFGPSGFLLGPILGVLHLFLADKDLKLSVTPIDIVNNITIMAPWDAAERRRNGEANIPVYNATNKNCYVTVGLVCDTLIASRHKLCSPKAVWHCSAIATKNDILYRILALFLHYIPAYLLDKVLDILGKKPENIKSFVKLYKKIDDCFWVYKLFFFNAWDFKNDNVTKMISRMSDSDQAIFNCDLTAFDREEFIRIWGVGLRKYIIKDGLTGDRAAAKWQPSARVLSIPAYTTMTFRGSFEYVAGG</sequence>
<keyword evidence="4" id="KW-0521">NADP</keyword>
<keyword evidence="2 4" id="KW-0444">Lipid biosynthesis</keyword>
<dbReference type="PANTHER" id="PTHR11011">
    <property type="entry name" value="MALE STERILITY PROTEIN 2-RELATED"/>
    <property type="match status" value="1"/>
</dbReference>
<protein>
    <recommendedName>
        <fullName evidence="4">Fatty acyl-CoA reductase</fullName>
        <ecNumber evidence="4">1.2.1.84</ecNumber>
    </recommendedName>
</protein>
<keyword evidence="3 4" id="KW-0443">Lipid metabolism</keyword>
<gene>
    <name evidence="7" type="ORF">APLA_LOCUS14667</name>
</gene>
<evidence type="ECO:0000256" key="1">
    <source>
        <dbReference type="ARBA" id="ARBA00005928"/>
    </source>
</evidence>
<evidence type="ECO:0000259" key="6">
    <source>
        <dbReference type="Pfam" id="PF07993"/>
    </source>
</evidence>
<dbReference type="Proteomes" id="UP000494106">
    <property type="component" value="Unassembled WGS sequence"/>
</dbReference>
<comment type="function">
    <text evidence="4">Catalyzes the reduction of fatty acyl-CoA to fatty alcohols.</text>
</comment>
<dbReference type="Pfam" id="PF03015">
    <property type="entry name" value="Sterile"/>
    <property type="match status" value="1"/>
</dbReference>
<dbReference type="PANTHER" id="PTHR11011:SF60">
    <property type="entry name" value="FATTY ACYL-COA REDUCTASE-RELATED"/>
    <property type="match status" value="1"/>
</dbReference>
<dbReference type="CDD" id="cd05236">
    <property type="entry name" value="FAR-N_SDR_e"/>
    <property type="match status" value="1"/>
</dbReference>
<dbReference type="AlphaFoldDB" id="A0A8S1BA13"/>
<dbReference type="GO" id="GO:0035336">
    <property type="term" value="P:long-chain fatty-acyl-CoA metabolic process"/>
    <property type="evidence" value="ECO:0007669"/>
    <property type="project" value="TreeGrafter"/>
</dbReference>
<dbReference type="CDD" id="cd09071">
    <property type="entry name" value="FAR_C"/>
    <property type="match status" value="1"/>
</dbReference>
<dbReference type="InterPro" id="IPR026055">
    <property type="entry name" value="FAR"/>
</dbReference>
<dbReference type="GO" id="GO:0102965">
    <property type="term" value="F:alcohol-forming long-chain fatty acyl-CoA reductase activity"/>
    <property type="evidence" value="ECO:0007669"/>
    <property type="project" value="UniProtKB-EC"/>
</dbReference>
<evidence type="ECO:0000256" key="2">
    <source>
        <dbReference type="ARBA" id="ARBA00022516"/>
    </source>
</evidence>
<dbReference type="Pfam" id="PF07993">
    <property type="entry name" value="NAD_binding_4"/>
    <property type="match status" value="1"/>
</dbReference>
<dbReference type="EMBL" id="CADEBC010000570">
    <property type="protein sequence ID" value="CAB3255044.1"/>
    <property type="molecule type" value="Genomic_DNA"/>
</dbReference>
<organism evidence="7 8">
    <name type="scientific">Arctia plantaginis</name>
    <name type="common">Wood tiger moth</name>
    <name type="synonym">Phalaena plantaginis</name>
    <dbReference type="NCBI Taxonomy" id="874455"/>
    <lineage>
        <taxon>Eukaryota</taxon>
        <taxon>Metazoa</taxon>
        <taxon>Ecdysozoa</taxon>
        <taxon>Arthropoda</taxon>
        <taxon>Hexapoda</taxon>
        <taxon>Insecta</taxon>
        <taxon>Pterygota</taxon>
        <taxon>Neoptera</taxon>
        <taxon>Endopterygota</taxon>
        <taxon>Lepidoptera</taxon>
        <taxon>Glossata</taxon>
        <taxon>Ditrysia</taxon>
        <taxon>Noctuoidea</taxon>
        <taxon>Erebidae</taxon>
        <taxon>Arctiinae</taxon>
        <taxon>Arctia</taxon>
    </lineage>
</organism>
<evidence type="ECO:0000256" key="3">
    <source>
        <dbReference type="ARBA" id="ARBA00023098"/>
    </source>
</evidence>
<dbReference type="InterPro" id="IPR033640">
    <property type="entry name" value="FAR_C"/>
</dbReference>
<feature type="domain" description="Thioester reductase (TE)" evidence="6">
    <location>
        <begin position="40"/>
        <end position="314"/>
    </location>
</feature>